<protein>
    <recommendedName>
        <fullName evidence="1">Oligogalacturonate lyase domain-containing protein</fullName>
    </recommendedName>
</protein>
<dbReference type="GO" id="GO:0047487">
    <property type="term" value="F:oligogalacturonide lyase activity"/>
    <property type="evidence" value="ECO:0007669"/>
    <property type="project" value="InterPro"/>
</dbReference>
<dbReference type="InterPro" id="IPR015943">
    <property type="entry name" value="WD40/YVTN_repeat-like_dom_sf"/>
</dbReference>
<sequence>MVVKEFPPEFKEFTDPKTGNIVKQLTSHGSNNYHFYFTDNSFSADDKEIYFLSDRSSEVPKVYNLFKMKLESGVMTQLTDEPKGIVPSFHTKTRESDVIVYVTGRQLKKLDTSTLETKVLYEGKPDIQLGHPHISADKKYIGMARNEQVPIERGANYRGFKETMYATKKGWITLISMDGSEVFDVYEDTHWLGHFQFSPVNSSLATFCHEGPWNLVHQRIWLLDTRSRSPRPVFRQDEDDCIGHEFWTTDGKIFFDNRRKGHDGTITINKTQATIQSAEETGQIPFVGLADEKGTLLKKIDLPYYCNHYHSNRDNTLLVGDEVEDLVLIDISREQAEIQTLCTHGTSWNTQQTHCHPTFSWNNEKVLFTSDREGSCNLYLIDIPKRGRS</sequence>
<accession>A0A0M2SM22</accession>
<dbReference type="Proteomes" id="UP000034166">
    <property type="component" value="Unassembled WGS sequence"/>
</dbReference>
<gene>
    <name evidence="2" type="ORF">WQ57_23535</name>
</gene>
<keyword evidence="3" id="KW-1185">Reference proteome</keyword>
<feature type="domain" description="Oligogalacturonate lyase" evidence="1">
    <location>
        <begin position="4"/>
        <end position="385"/>
    </location>
</feature>
<dbReference type="GO" id="GO:0045490">
    <property type="term" value="P:pectin catabolic process"/>
    <property type="evidence" value="ECO:0007669"/>
    <property type="project" value="InterPro"/>
</dbReference>
<evidence type="ECO:0000313" key="2">
    <source>
        <dbReference type="EMBL" id="KKK33655.1"/>
    </source>
</evidence>
<dbReference type="SUPFAM" id="SSF69304">
    <property type="entry name" value="Tricorn protease N-terminal domain"/>
    <property type="match status" value="1"/>
</dbReference>
<name>A0A0M2SM22_9BACI</name>
<dbReference type="EMBL" id="LAYY01000100">
    <property type="protein sequence ID" value="KKK33655.1"/>
    <property type="molecule type" value="Genomic_DNA"/>
</dbReference>
<dbReference type="PATRIC" id="fig|1408103.3.peg.5074"/>
<dbReference type="AlphaFoldDB" id="A0A0M2SM22"/>
<dbReference type="SUPFAM" id="SSF82171">
    <property type="entry name" value="DPP6 N-terminal domain-like"/>
    <property type="match status" value="1"/>
</dbReference>
<dbReference type="RefSeq" id="WP_046526141.1">
    <property type="nucleotide sequence ID" value="NZ_LAYY01000100.1"/>
</dbReference>
<evidence type="ECO:0000313" key="3">
    <source>
        <dbReference type="Proteomes" id="UP000034166"/>
    </source>
</evidence>
<comment type="caution">
    <text evidence="2">The sequence shown here is derived from an EMBL/GenBank/DDBJ whole genome shotgun (WGS) entry which is preliminary data.</text>
</comment>
<evidence type="ECO:0000259" key="1">
    <source>
        <dbReference type="Pfam" id="PF14583"/>
    </source>
</evidence>
<dbReference type="Pfam" id="PF14583">
    <property type="entry name" value="Pectate_lyase22"/>
    <property type="match status" value="1"/>
</dbReference>
<organism evidence="2 3">
    <name type="scientific">Mesobacillus campisalis</name>
    <dbReference type="NCBI Taxonomy" id="1408103"/>
    <lineage>
        <taxon>Bacteria</taxon>
        <taxon>Bacillati</taxon>
        <taxon>Bacillota</taxon>
        <taxon>Bacilli</taxon>
        <taxon>Bacillales</taxon>
        <taxon>Bacillaceae</taxon>
        <taxon>Mesobacillus</taxon>
    </lineage>
</organism>
<dbReference type="InterPro" id="IPR027946">
    <property type="entry name" value="Ogl_dom"/>
</dbReference>
<proteinExistence type="predicted"/>
<dbReference type="OrthoDB" id="8432779at2"/>
<dbReference type="Gene3D" id="2.130.10.10">
    <property type="entry name" value="YVTN repeat-like/Quinoprotein amine dehydrogenase"/>
    <property type="match status" value="1"/>
</dbReference>
<reference evidence="2 3" key="1">
    <citation type="submission" date="2015-04" db="EMBL/GenBank/DDBJ databases">
        <title>Taxonomic description and genome sequence of Bacillus campisalis sp. nov., a novel member of the genus Bacillus isolated from solar saltern.</title>
        <authorList>
            <person name="Mathan Kumar R."/>
            <person name="Kaur G."/>
            <person name="Kumar A."/>
            <person name="Singh N.K."/>
            <person name="Kaur N."/>
            <person name="Kumar N."/>
            <person name="Mayilraj S."/>
        </authorList>
    </citation>
    <scope>NUCLEOTIDE SEQUENCE [LARGE SCALE GENOMIC DNA]</scope>
    <source>
        <strain evidence="2 3">SA2-6</strain>
    </source>
</reference>